<evidence type="ECO:0000256" key="6">
    <source>
        <dbReference type="ARBA" id="ARBA00023026"/>
    </source>
</evidence>
<dbReference type="Gene3D" id="6.10.250.690">
    <property type="match status" value="1"/>
</dbReference>
<dbReference type="SMART" id="SM00862">
    <property type="entry name" value="Trans_reg_C"/>
    <property type="match status" value="1"/>
</dbReference>
<dbReference type="InterPro" id="IPR001867">
    <property type="entry name" value="OmpR/PhoB-type_DNA-bd"/>
</dbReference>
<dbReference type="SUPFAM" id="SSF46894">
    <property type="entry name" value="C-terminal effector domain of the bipartite response regulators"/>
    <property type="match status" value="1"/>
</dbReference>
<reference evidence="17" key="1">
    <citation type="journal article" date="2019" name="Int. J. Syst. Evol. Microbiol.">
        <title>The Global Catalogue of Microorganisms (GCM) 10K type strain sequencing project: providing services to taxonomists for standard genome sequencing and annotation.</title>
        <authorList>
            <consortium name="The Broad Institute Genomics Platform"/>
            <consortium name="The Broad Institute Genome Sequencing Center for Infectious Disease"/>
            <person name="Wu L."/>
            <person name="Ma J."/>
        </authorList>
    </citation>
    <scope>NUCLEOTIDE SEQUENCE [LARGE SCALE GENOMIC DNA]</scope>
    <source>
        <strain evidence="17">CCUG 57113</strain>
    </source>
</reference>
<comment type="subcellular location">
    <subcellularLocation>
        <location evidence="1">Cytoplasm</location>
    </subcellularLocation>
</comment>
<dbReference type="Pfam" id="PF00486">
    <property type="entry name" value="Trans_reg_C"/>
    <property type="match status" value="1"/>
</dbReference>
<dbReference type="InterPro" id="IPR001789">
    <property type="entry name" value="Sig_transdc_resp-reg_receiver"/>
</dbReference>
<protein>
    <recommendedName>
        <fullName evidence="11">Heme response regulator HssR</fullName>
    </recommendedName>
</protein>
<feature type="modified residue" description="4-aspartylphosphate" evidence="12">
    <location>
        <position position="52"/>
    </location>
</feature>
<feature type="domain" description="OmpR/PhoB-type" evidence="15">
    <location>
        <begin position="124"/>
        <end position="224"/>
    </location>
</feature>
<evidence type="ECO:0000256" key="12">
    <source>
        <dbReference type="PROSITE-ProRule" id="PRU00169"/>
    </source>
</evidence>
<dbReference type="InterPro" id="IPR036388">
    <property type="entry name" value="WH-like_DNA-bd_sf"/>
</dbReference>
<dbReference type="CDD" id="cd17574">
    <property type="entry name" value="REC_OmpR"/>
    <property type="match status" value="1"/>
</dbReference>
<dbReference type="InterPro" id="IPR016032">
    <property type="entry name" value="Sig_transdc_resp-reg_C-effctor"/>
</dbReference>
<dbReference type="RefSeq" id="WP_209749517.1">
    <property type="nucleotide sequence ID" value="NZ_JBHSMH010000016.1"/>
</dbReference>
<evidence type="ECO:0000256" key="13">
    <source>
        <dbReference type="PROSITE-ProRule" id="PRU01091"/>
    </source>
</evidence>
<keyword evidence="5" id="KW-0805">Transcription regulation</keyword>
<evidence type="ECO:0000256" key="11">
    <source>
        <dbReference type="ARBA" id="ARBA00039976"/>
    </source>
</evidence>
<evidence type="ECO:0000256" key="2">
    <source>
        <dbReference type="ARBA" id="ARBA00022490"/>
    </source>
</evidence>
<dbReference type="SUPFAM" id="SSF52172">
    <property type="entry name" value="CheY-like"/>
    <property type="match status" value="1"/>
</dbReference>
<name>A0ABW0LV17_9BACL</name>
<keyword evidence="3 12" id="KW-0597">Phosphoprotein</keyword>
<accession>A0ABW0LV17</accession>
<evidence type="ECO:0000256" key="1">
    <source>
        <dbReference type="ARBA" id="ARBA00004496"/>
    </source>
</evidence>
<evidence type="ECO:0000256" key="3">
    <source>
        <dbReference type="ARBA" id="ARBA00022553"/>
    </source>
</evidence>
<dbReference type="Pfam" id="PF00072">
    <property type="entry name" value="Response_reg"/>
    <property type="match status" value="1"/>
</dbReference>
<dbReference type="PANTHER" id="PTHR48111">
    <property type="entry name" value="REGULATOR OF RPOS"/>
    <property type="match status" value="1"/>
</dbReference>
<dbReference type="InterPro" id="IPR011006">
    <property type="entry name" value="CheY-like_superfamily"/>
</dbReference>
<feature type="domain" description="Response regulatory" evidence="14">
    <location>
        <begin position="3"/>
        <end position="116"/>
    </location>
</feature>
<dbReference type="Gene3D" id="3.40.50.2300">
    <property type="match status" value="1"/>
</dbReference>
<evidence type="ECO:0000259" key="14">
    <source>
        <dbReference type="PROSITE" id="PS50110"/>
    </source>
</evidence>
<evidence type="ECO:0000256" key="4">
    <source>
        <dbReference type="ARBA" id="ARBA00023012"/>
    </source>
</evidence>
<evidence type="ECO:0000313" key="16">
    <source>
        <dbReference type="EMBL" id="MFC5468546.1"/>
    </source>
</evidence>
<dbReference type="EMBL" id="JBHSMH010000016">
    <property type="protein sequence ID" value="MFC5468546.1"/>
    <property type="molecule type" value="Genomic_DNA"/>
</dbReference>
<gene>
    <name evidence="16" type="ORF">ACFPPD_07420</name>
</gene>
<dbReference type="CDD" id="cd00383">
    <property type="entry name" value="trans_reg_C"/>
    <property type="match status" value="1"/>
</dbReference>
<keyword evidence="17" id="KW-1185">Reference proteome</keyword>
<dbReference type="PROSITE" id="PS51755">
    <property type="entry name" value="OMPR_PHOB"/>
    <property type="match status" value="1"/>
</dbReference>
<keyword evidence="7 13" id="KW-0238">DNA-binding</keyword>
<keyword evidence="6" id="KW-0843">Virulence</keyword>
<proteinExistence type="predicted"/>
<evidence type="ECO:0000256" key="5">
    <source>
        <dbReference type="ARBA" id="ARBA00023015"/>
    </source>
</evidence>
<dbReference type="Proteomes" id="UP001596105">
    <property type="component" value="Unassembled WGS sequence"/>
</dbReference>
<dbReference type="PROSITE" id="PS50110">
    <property type="entry name" value="RESPONSE_REGULATORY"/>
    <property type="match status" value="1"/>
</dbReference>
<dbReference type="Gene3D" id="1.10.10.10">
    <property type="entry name" value="Winged helix-like DNA-binding domain superfamily/Winged helix DNA-binding domain"/>
    <property type="match status" value="1"/>
</dbReference>
<comment type="caution">
    <text evidence="16">The sequence shown here is derived from an EMBL/GenBank/DDBJ whole genome shotgun (WGS) entry which is preliminary data.</text>
</comment>
<dbReference type="SMART" id="SM00448">
    <property type="entry name" value="REC"/>
    <property type="match status" value="1"/>
</dbReference>
<evidence type="ECO:0000256" key="10">
    <source>
        <dbReference type="ARBA" id="ARBA00037471"/>
    </source>
</evidence>
<sequence>MANLLVVDDDPHIRELVNLYLTDEGFDVAEAVNGEEAWRHVQSQPVDMVILDIMMPKLDGWELCKRIREKGDIPILMITAKAEADQKIKGFQLGTDDYMTKPFDPMEMVLRVKALLKRYRIAVSQQTNLGSLTLDRIAYQIVDNRDGQATTLPLKEFELLYKLASQPGRLFTRSQLIDQIWGLDYDGDERTVDVHVKRLREKFGSYQSEFRITTLRGLGYRLEVVHD</sequence>
<feature type="DNA-binding region" description="OmpR/PhoB-type" evidence="13">
    <location>
        <begin position="124"/>
        <end position="224"/>
    </location>
</feature>
<evidence type="ECO:0000256" key="7">
    <source>
        <dbReference type="ARBA" id="ARBA00023125"/>
    </source>
</evidence>
<keyword evidence="2" id="KW-0963">Cytoplasm</keyword>
<organism evidence="16 17">
    <name type="scientific">Cohnella suwonensis</name>
    <dbReference type="NCBI Taxonomy" id="696072"/>
    <lineage>
        <taxon>Bacteria</taxon>
        <taxon>Bacillati</taxon>
        <taxon>Bacillota</taxon>
        <taxon>Bacilli</taxon>
        <taxon>Bacillales</taxon>
        <taxon>Paenibacillaceae</taxon>
        <taxon>Cohnella</taxon>
    </lineage>
</organism>
<keyword evidence="4" id="KW-0902">Two-component regulatory system</keyword>
<evidence type="ECO:0000256" key="9">
    <source>
        <dbReference type="ARBA" id="ARBA00023163"/>
    </source>
</evidence>
<evidence type="ECO:0000259" key="15">
    <source>
        <dbReference type="PROSITE" id="PS51755"/>
    </source>
</evidence>
<keyword evidence="9" id="KW-0804">Transcription</keyword>
<evidence type="ECO:0000313" key="17">
    <source>
        <dbReference type="Proteomes" id="UP001596105"/>
    </source>
</evidence>
<keyword evidence="8" id="KW-0010">Activator</keyword>
<dbReference type="PANTHER" id="PTHR48111:SF49">
    <property type="entry name" value="HEME RESPONSE REGULATOR HSSR"/>
    <property type="match status" value="1"/>
</dbReference>
<evidence type="ECO:0000256" key="8">
    <source>
        <dbReference type="ARBA" id="ARBA00023159"/>
    </source>
</evidence>
<dbReference type="InterPro" id="IPR039420">
    <property type="entry name" value="WalR-like"/>
</dbReference>
<comment type="function">
    <text evidence="10">Member of the two-component regulatory system HssS/HssR involved in intracellular heme homeostasis and tempering of staphylococcal virulence. Phosphorylated HssR binds to a direct repeat sequence within hrtAB promoter and activates the expression of hrtAB, an efflux pump, in response to extracellular heme, hemin, hemoglobin or blood.</text>
</comment>